<evidence type="ECO:0000313" key="3">
    <source>
        <dbReference type="Proteomes" id="UP000607397"/>
    </source>
</evidence>
<keyword evidence="3" id="KW-1185">Reference proteome</keyword>
<dbReference type="AlphaFoldDB" id="A0A8K2A681"/>
<dbReference type="EMBL" id="WVIC01000001">
    <property type="protein sequence ID" value="NCJ04955.1"/>
    <property type="molecule type" value="Genomic_DNA"/>
</dbReference>
<accession>A0A8K2A681</accession>
<sequence>MVILLITVVGLLVWATRLVQTGVRLKEFSLLFAGTLVAMSAVGVVAVYVLMESCMGYLTHSPTSGQFLAPLPPAALVESYGNGFLTEIPPGLVYSRLN</sequence>
<gene>
    <name evidence="2" type="ORF">GS597_00140</name>
</gene>
<protein>
    <submittedName>
        <fullName evidence="2">Uncharacterized protein</fullName>
    </submittedName>
</protein>
<keyword evidence="1" id="KW-1133">Transmembrane helix</keyword>
<keyword evidence="1" id="KW-0812">Transmembrane</keyword>
<organism evidence="2 3">
    <name type="scientific">Petrachloros mirabilis ULC683</name>
    <dbReference type="NCBI Taxonomy" id="2781853"/>
    <lineage>
        <taxon>Bacteria</taxon>
        <taxon>Bacillati</taxon>
        <taxon>Cyanobacteriota</taxon>
        <taxon>Cyanophyceae</taxon>
        <taxon>Synechococcales</taxon>
        <taxon>Petrachlorosaceae</taxon>
        <taxon>Petrachloros</taxon>
        <taxon>Petrachloros mirabilis</taxon>
    </lineage>
</organism>
<feature type="transmembrane region" description="Helical" evidence="1">
    <location>
        <begin position="28"/>
        <end position="51"/>
    </location>
</feature>
<evidence type="ECO:0000313" key="2">
    <source>
        <dbReference type="EMBL" id="NCJ04955.1"/>
    </source>
</evidence>
<keyword evidence="1" id="KW-0472">Membrane</keyword>
<evidence type="ECO:0000256" key="1">
    <source>
        <dbReference type="SAM" id="Phobius"/>
    </source>
</evidence>
<comment type="caution">
    <text evidence="2">The sequence shown here is derived from an EMBL/GenBank/DDBJ whole genome shotgun (WGS) entry which is preliminary data.</text>
</comment>
<reference evidence="2" key="1">
    <citation type="submission" date="2019-12" db="EMBL/GenBank/DDBJ databases">
        <title>High-Quality draft genome sequences of three cyanobacteria isolated from the limestone walls of the Old Cathedral of Coimbra.</title>
        <authorList>
            <person name="Tiago I."/>
            <person name="Soares F."/>
            <person name="Portugal A."/>
        </authorList>
    </citation>
    <scope>NUCLEOTIDE SEQUENCE [LARGE SCALE GENOMIC DNA]</scope>
    <source>
        <strain evidence="2">C</strain>
    </source>
</reference>
<proteinExistence type="predicted"/>
<name>A0A8K2A681_9CYAN</name>
<dbReference type="RefSeq" id="WP_238717788.1">
    <property type="nucleotide sequence ID" value="NZ_WVIC01000001.1"/>
</dbReference>
<dbReference type="Proteomes" id="UP000607397">
    <property type="component" value="Unassembled WGS sequence"/>
</dbReference>